<dbReference type="AlphaFoldDB" id="A0A0A9HVB8"/>
<proteinExistence type="predicted"/>
<dbReference type="EMBL" id="GBRH01159070">
    <property type="protein sequence ID" value="JAE38826.1"/>
    <property type="molecule type" value="Transcribed_RNA"/>
</dbReference>
<feature type="region of interest" description="Disordered" evidence="1">
    <location>
        <begin position="28"/>
        <end position="50"/>
    </location>
</feature>
<sequence>MGIWRRLASRLSRLSGEAVGSRYTSSYRLKNHGSSQSYSSPIAGIPASNPRRKLSVCGLVLEYICNHFTAPAVKSALAK</sequence>
<reference evidence="2" key="2">
    <citation type="journal article" date="2015" name="Data Brief">
        <title>Shoot transcriptome of the giant reed, Arundo donax.</title>
        <authorList>
            <person name="Barrero R.A."/>
            <person name="Guerrero F.D."/>
            <person name="Moolhuijzen P."/>
            <person name="Goolsby J.A."/>
            <person name="Tidwell J."/>
            <person name="Bellgard S.E."/>
            <person name="Bellgard M.I."/>
        </authorList>
    </citation>
    <scope>NUCLEOTIDE SEQUENCE</scope>
    <source>
        <tissue evidence="2">Shoot tissue taken approximately 20 cm above the soil surface</tissue>
    </source>
</reference>
<evidence type="ECO:0000313" key="2">
    <source>
        <dbReference type="EMBL" id="JAE38826.1"/>
    </source>
</evidence>
<feature type="compositionally biased region" description="Polar residues" evidence="1">
    <location>
        <begin position="28"/>
        <end position="40"/>
    </location>
</feature>
<reference evidence="2" key="1">
    <citation type="submission" date="2014-09" db="EMBL/GenBank/DDBJ databases">
        <authorList>
            <person name="Magalhaes I.L.F."/>
            <person name="Oliveira U."/>
            <person name="Santos F.R."/>
            <person name="Vidigal T.H.D.A."/>
            <person name="Brescovit A.D."/>
            <person name="Santos A.J."/>
        </authorList>
    </citation>
    <scope>NUCLEOTIDE SEQUENCE</scope>
    <source>
        <tissue evidence="2">Shoot tissue taken approximately 20 cm above the soil surface</tissue>
    </source>
</reference>
<name>A0A0A9HVB8_ARUDO</name>
<accession>A0A0A9HVB8</accession>
<protein>
    <submittedName>
        <fullName evidence="2">Uncharacterized protein</fullName>
    </submittedName>
</protein>
<organism evidence="2">
    <name type="scientific">Arundo donax</name>
    <name type="common">Giant reed</name>
    <name type="synonym">Donax arundinaceus</name>
    <dbReference type="NCBI Taxonomy" id="35708"/>
    <lineage>
        <taxon>Eukaryota</taxon>
        <taxon>Viridiplantae</taxon>
        <taxon>Streptophyta</taxon>
        <taxon>Embryophyta</taxon>
        <taxon>Tracheophyta</taxon>
        <taxon>Spermatophyta</taxon>
        <taxon>Magnoliopsida</taxon>
        <taxon>Liliopsida</taxon>
        <taxon>Poales</taxon>
        <taxon>Poaceae</taxon>
        <taxon>PACMAD clade</taxon>
        <taxon>Arundinoideae</taxon>
        <taxon>Arundineae</taxon>
        <taxon>Arundo</taxon>
    </lineage>
</organism>
<evidence type="ECO:0000256" key="1">
    <source>
        <dbReference type="SAM" id="MobiDB-lite"/>
    </source>
</evidence>